<keyword evidence="8" id="KW-1185">Reference proteome</keyword>
<name>A0A830CR69_9LAMI</name>
<dbReference type="EMBL" id="BMAC01000707">
    <property type="protein sequence ID" value="GFQ01777.1"/>
    <property type="molecule type" value="Genomic_DNA"/>
</dbReference>
<gene>
    <name evidence="7" type="ORF">PHJA_002321600</name>
</gene>
<evidence type="ECO:0000256" key="4">
    <source>
        <dbReference type="PROSITE-ProRule" id="PRU00175"/>
    </source>
</evidence>
<feature type="domain" description="RING-type" evidence="6">
    <location>
        <begin position="126"/>
        <end position="183"/>
    </location>
</feature>
<keyword evidence="3" id="KW-0862">Zinc</keyword>
<sequence>MGKRKRRADNNKAPPPSDMTQHAPQVDLQCHRRSSERAESSATQHPPSFMDALNSSLKNHALLLRPSRHSLGRHYSRRNSTNHSDASPSNWMATPSYDAKLSFKIEKKDVSDIPYRVSGDARKMECKICEKRLRKHPFIIENSISSGDFSVVAVLVCGHAYHADCLEQNTNPEDSQDPNCPLCGSKTS</sequence>
<dbReference type="InterPro" id="IPR013083">
    <property type="entry name" value="Znf_RING/FYVE/PHD"/>
</dbReference>
<keyword evidence="2 4" id="KW-0863">Zinc-finger</keyword>
<evidence type="ECO:0000256" key="5">
    <source>
        <dbReference type="SAM" id="MobiDB-lite"/>
    </source>
</evidence>
<dbReference type="PANTHER" id="PTHR31150">
    <property type="entry name" value="EXPRESSED PROTEIN"/>
    <property type="match status" value="1"/>
</dbReference>
<proteinExistence type="predicted"/>
<dbReference type="Proteomes" id="UP000653305">
    <property type="component" value="Unassembled WGS sequence"/>
</dbReference>
<reference evidence="7" key="1">
    <citation type="submission" date="2020-07" db="EMBL/GenBank/DDBJ databases">
        <title>Ethylene signaling mediates host invasion by parasitic plants.</title>
        <authorList>
            <person name="Yoshida S."/>
        </authorList>
    </citation>
    <scope>NUCLEOTIDE SEQUENCE</scope>
    <source>
        <strain evidence="7">Okayama</strain>
    </source>
</reference>
<feature type="region of interest" description="Disordered" evidence="5">
    <location>
        <begin position="1"/>
        <end position="48"/>
    </location>
</feature>
<dbReference type="SMART" id="SM00184">
    <property type="entry name" value="RING"/>
    <property type="match status" value="1"/>
</dbReference>
<dbReference type="OrthoDB" id="1900223at2759"/>
<dbReference type="Pfam" id="PF00097">
    <property type="entry name" value="zf-C3HC4"/>
    <property type="match status" value="1"/>
</dbReference>
<organism evidence="7 8">
    <name type="scientific">Phtheirospermum japonicum</name>
    <dbReference type="NCBI Taxonomy" id="374723"/>
    <lineage>
        <taxon>Eukaryota</taxon>
        <taxon>Viridiplantae</taxon>
        <taxon>Streptophyta</taxon>
        <taxon>Embryophyta</taxon>
        <taxon>Tracheophyta</taxon>
        <taxon>Spermatophyta</taxon>
        <taxon>Magnoliopsida</taxon>
        <taxon>eudicotyledons</taxon>
        <taxon>Gunneridae</taxon>
        <taxon>Pentapetalae</taxon>
        <taxon>asterids</taxon>
        <taxon>lamiids</taxon>
        <taxon>Lamiales</taxon>
        <taxon>Orobanchaceae</taxon>
        <taxon>Orobanchaceae incertae sedis</taxon>
        <taxon>Phtheirospermum</taxon>
    </lineage>
</organism>
<feature type="compositionally biased region" description="Basic and acidic residues" evidence="5">
    <location>
        <begin position="29"/>
        <end position="39"/>
    </location>
</feature>
<accession>A0A830CR69</accession>
<protein>
    <recommendedName>
        <fullName evidence="6">RING-type domain-containing protein</fullName>
    </recommendedName>
</protein>
<dbReference type="AlphaFoldDB" id="A0A830CR69"/>
<dbReference type="InterPro" id="IPR001841">
    <property type="entry name" value="Znf_RING"/>
</dbReference>
<dbReference type="InterPro" id="IPR018957">
    <property type="entry name" value="Znf_C3HC4_RING-type"/>
</dbReference>
<evidence type="ECO:0000259" key="6">
    <source>
        <dbReference type="PROSITE" id="PS50089"/>
    </source>
</evidence>
<evidence type="ECO:0000256" key="1">
    <source>
        <dbReference type="ARBA" id="ARBA00022723"/>
    </source>
</evidence>
<keyword evidence="1" id="KW-0479">Metal-binding</keyword>
<dbReference type="PROSITE" id="PS50089">
    <property type="entry name" value="ZF_RING_2"/>
    <property type="match status" value="1"/>
</dbReference>
<dbReference type="SUPFAM" id="SSF57850">
    <property type="entry name" value="RING/U-box"/>
    <property type="match status" value="1"/>
</dbReference>
<dbReference type="GO" id="GO:0008270">
    <property type="term" value="F:zinc ion binding"/>
    <property type="evidence" value="ECO:0007669"/>
    <property type="project" value="UniProtKB-KW"/>
</dbReference>
<evidence type="ECO:0000256" key="2">
    <source>
        <dbReference type="ARBA" id="ARBA00022771"/>
    </source>
</evidence>
<evidence type="ECO:0000313" key="8">
    <source>
        <dbReference type="Proteomes" id="UP000653305"/>
    </source>
</evidence>
<dbReference type="Gene3D" id="3.30.40.10">
    <property type="entry name" value="Zinc/RING finger domain, C3HC4 (zinc finger)"/>
    <property type="match status" value="1"/>
</dbReference>
<evidence type="ECO:0000313" key="7">
    <source>
        <dbReference type="EMBL" id="GFQ01777.1"/>
    </source>
</evidence>
<evidence type="ECO:0000256" key="3">
    <source>
        <dbReference type="ARBA" id="ARBA00022833"/>
    </source>
</evidence>
<dbReference type="PANTHER" id="PTHR31150:SF6">
    <property type="entry name" value="ZINC ION BINDING PROTEIN"/>
    <property type="match status" value="1"/>
</dbReference>
<comment type="caution">
    <text evidence="7">The sequence shown here is derived from an EMBL/GenBank/DDBJ whole genome shotgun (WGS) entry which is preliminary data.</text>
</comment>